<protein>
    <submittedName>
        <fullName evidence="1">Uncharacterized protein</fullName>
    </submittedName>
</protein>
<dbReference type="AlphaFoldDB" id="A0A2M9CLY9"/>
<evidence type="ECO:0000313" key="2">
    <source>
        <dbReference type="Proteomes" id="UP000228758"/>
    </source>
</evidence>
<keyword evidence="2" id="KW-1185">Reference proteome</keyword>
<dbReference type="EMBL" id="PGFF01000001">
    <property type="protein sequence ID" value="PJJ72910.1"/>
    <property type="molecule type" value="Genomic_DNA"/>
</dbReference>
<organism evidence="1 2">
    <name type="scientific">Diaminobutyricimonas aerilata</name>
    <dbReference type="NCBI Taxonomy" id="1162967"/>
    <lineage>
        <taxon>Bacteria</taxon>
        <taxon>Bacillati</taxon>
        <taxon>Actinomycetota</taxon>
        <taxon>Actinomycetes</taxon>
        <taxon>Micrococcales</taxon>
        <taxon>Microbacteriaceae</taxon>
        <taxon>Diaminobutyricimonas</taxon>
    </lineage>
</organism>
<dbReference type="OrthoDB" id="5124586at2"/>
<evidence type="ECO:0000313" key="1">
    <source>
        <dbReference type="EMBL" id="PJJ72910.1"/>
    </source>
</evidence>
<name>A0A2M9CLY9_9MICO</name>
<comment type="caution">
    <text evidence="1">The sequence shown here is derived from an EMBL/GenBank/DDBJ whole genome shotgun (WGS) entry which is preliminary data.</text>
</comment>
<proteinExistence type="predicted"/>
<gene>
    <name evidence="1" type="ORF">CLV46_2489</name>
</gene>
<dbReference type="Proteomes" id="UP000228758">
    <property type="component" value="Unassembled WGS sequence"/>
</dbReference>
<dbReference type="RefSeq" id="WP_157802315.1">
    <property type="nucleotide sequence ID" value="NZ_PGFF01000001.1"/>
</dbReference>
<sequence length="198" mass="20552">MRKLMTVVLASAGLTLIAGTAAVGIITATATPAPAPMDEPAQTKLMVEGESTRIAVESEPAPATEGAPAPGATPATETMVMFEYTLSAEEQALVDEGNTYPPDTLIPDALNTAIGALQDRIITACMTASGFDYLAYLAATAGDGETGAAAMDQWIRSGVDPTAFFAALYGEQTDEPYDWTRAGCVGYAVHITGMDDQH</sequence>
<accession>A0A2M9CLY9</accession>
<reference evidence="1 2" key="1">
    <citation type="submission" date="2017-11" db="EMBL/GenBank/DDBJ databases">
        <title>Genomic Encyclopedia of Archaeal and Bacterial Type Strains, Phase II (KMG-II): From Individual Species to Whole Genera.</title>
        <authorList>
            <person name="Goeker M."/>
        </authorList>
    </citation>
    <scope>NUCLEOTIDE SEQUENCE [LARGE SCALE GENOMIC DNA]</scope>
    <source>
        <strain evidence="1 2">DSM 27393</strain>
    </source>
</reference>